<sequence>MEFAEYGSLEDLIKKRSNNPLSMELRMKIMLDAAKGIEYLHSNGILHRDIKPDNILVVSLEENIKVNGKLTDFGSARNVNLMLSNMTFTKGIGSPTYMAPEILNKKKYEKPADIYSFSISLYQIIIYHDPYKGICEYPWDIIDFIQKDNYLPFPEEATEEMNLLLQNTWNHSPLKRISIKEVICSLQKILQSIRSKTEKTIY</sequence>
<dbReference type="EMBL" id="KB637382">
    <property type="protein sequence ID" value="EMS16594.1"/>
    <property type="molecule type" value="Genomic_DNA"/>
</dbReference>
<dbReference type="VEuPathDB" id="AmoebaDB:KM1_077110"/>
<keyword evidence="2" id="KW-0808">Transferase</keyword>
<dbReference type="PANTHER" id="PTHR45756:SF1">
    <property type="entry name" value="PROTEIN KINASE DOMAIN CONTAINING PROTEIN"/>
    <property type="match status" value="1"/>
</dbReference>
<dbReference type="PROSITE" id="PS00108">
    <property type="entry name" value="PROTEIN_KINASE_ST"/>
    <property type="match status" value="1"/>
</dbReference>
<dbReference type="GO" id="GO:0005524">
    <property type="term" value="F:ATP binding"/>
    <property type="evidence" value="ECO:0007669"/>
    <property type="project" value="InterPro"/>
</dbReference>
<dbReference type="SUPFAM" id="SSF56112">
    <property type="entry name" value="Protein kinase-like (PK-like)"/>
    <property type="match status" value="1"/>
</dbReference>
<dbReference type="InterPro" id="IPR000719">
    <property type="entry name" value="Prot_kinase_dom"/>
</dbReference>
<dbReference type="PANTHER" id="PTHR45756">
    <property type="entry name" value="PALMITOYLTRANSFERASE"/>
    <property type="match status" value="1"/>
</dbReference>
<accession>M7WYW7</accession>
<dbReference type="InterPro" id="IPR008271">
    <property type="entry name" value="Ser/Thr_kinase_AS"/>
</dbReference>
<proteinExistence type="predicted"/>
<evidence type="ECO:0000313" key="3">
    <source>
        <dbReference type="Proteomes" id="UP000030780"/>
    </source>
</evidence>
<dbReference type="PROSITE" id="PS50011">
    <property type="entry name" value="PROTEIN_KINASE_DOM"/>
    <property type="match status" value="1"/>
</dbReference>
<dbReference type="Pfam" id="PF00069">
    <property type="entry name" value="Pkinase"/>
    <property type="match status" value="1"/>
</dbReference>
<evidence type="ECO:0000313" key="2">
    <source>
        <dbReference type="EMBL" id="EMS16594.1"/>
    </source>
</evidence>
<feature type="domain" description="Protein kinase" evidence="1">
    <location>
        <begin position="1"/>
        <end position="190"/>
    </location>
</feature>
<dbReference type="InterPro" id="IPR001245">
    <property type="entry name" value="Ser-Thr/Tyr_kinase_cat_dom"/>
</dbReference>
<name>M7WYW7_ENTHI</name>
<dbReference type="Proteomes" id="UP000030780">
    <property type="component" value="Unassembled WGS sequence"/>
</dbReference>
<organism evidence="2 3">
    <name type="scientific">Entamoeba histolytica HM-3:IMSS</name>
    <dbReference type="NCBI Taxonomy" id="885315"/>
    <lineage>
        <taxon>Eukaryota</taxon>
        <taxon>Amoebozoa</taxon>
        <taxon>Evosea</taxon>
        <taxon>Archamoebae</taxon>
        <taxon>Mastigamoebida</taxon>
        <taxon>Entamoebidae</taxon>
        <taxon>Entamoeba</taxon>
    </lineage>
</organism>
<protein>
    <submittedName>
        <fullName evidence="2">Tyrosine kinase, putative</fullName>
    </submittedName>
</protein>
<dbReference type="InterPro" id="IPR011009">
    <property type="entry name" value="Kinase-like_dom_sf"/>
</dbReference>
<dbReference type="AlphaFoldDB" id="M7WYW7"/>
<dbReference type="SMART" id="SM00220">
    <property type="entry name" value="S_TKc"/>
    <property type="match status" value="1"/>
</dbReference>
<keyword evidence="2" id="KW-0418">Kinase</keyword>
<dbReference type="Gene3D" id="1.10.510.10">
    <property type="entry name" value="Transferase(Phosphotransferase) domain 1"/>
    <property type="match status" value="1"/>
</dbReference>
<dbReference type="PRINTS" id="PR00109">
    <property type="entry name" value="TYRKINASE"/>
</dbReference>
<reference evidence="2 3" key="1">
    <citation type="submission" date="2013-01" db="EMBL/GenBank/DDBJ databases">
        <authorList>
            <person name="Inman J."/>
            <person name="Zafar N."/>
            <person name="Lorenzi H."/>
            <person name="Caler E."/>
        </authorList>
    </citation>
    <scope>NUCLEOTIDE SEQUENCE [LARGE SCALE GENOMIC DNA]</scope>
    <source>
        <strain evidence="2 3">HM-3:IMSS</strain>
    </source>
</reference>
<evidence type="ECO:0000259" key="1">
    <source>
        <dbReference type="PROSITE" id="PS50011"/>
    </source>
</evidence>
<dbReference type="GO" id="GO:0004672">
    <property type="term" value="F:protein kinase activity"/>
    <property type="evidence" value="ECO:0007669"/>
    <property type="project" value="InterPro"/>
</dbReference>
<dbReference type="InterPro" id="IPR053215">
    <property type="entry name" value="TKL_Ser/Thr_kinase"/>
</dbReference>
<gene>
    <name evidence="2" type="ORF">KM1_077110</name>
</gene>